<evidence type="ECO:0000256" key="4">
    <source>
        <dbReference type="ARBA" id="ARBA00022679"/>
    </source>
</evidence>
<dbReference type="GO" id="GO:0005524">
    <property type="term" value="F:ATP binding"/>
    <property type="evidence" value="ECO:0007669"/>
    <property type="project" value="UniProtKB-KW"/>
</dbReference>
<dbReference type="PROSITE" id="PS50109">
    <property type="entry name" value="HIS_KIN"/>
    <property type="match status" value="1"/>
</dbReference>
<dbReference type="InterPro" id="IPR036097">
    <property type="entry name" value="HisK_dim/P_sf"/>
</dbReference>
<organism evidence="13 14">
    <name type="scientific">Hydrogenophaga aromaticivorans</name>
    <dbReference type="NCBI Taxonomy" id="2610898"/>
    <lineage>
        <taxon>Bacteria</taxon>
        <taxon>Pseudomonadati</taxon>
        <taxon>Pseudomonadota</taxon>
        <taxon>Betaproteobacteria</taxon>
        <taxon>Burkholderiales</taxon>
        <taxon>Comamonadaceae</taxon>
        <taxon>Hydrogenophaga</taxon>
    </lineage>
</organism>
<dbReference type="Gene3D" id="3.30.565.10">
    <property type="entry name" value="Histidine kinase-like ATPase, C-terminal domain"/>
    <property type="match status" value="1"/>
</dbReference>
<keyword evidence="7" id="KW-0067">ATP-binding</keyword>
<dbReference type="InterPro" id="IPR003594">
    <property type="entry name" value="HATPase_dom"/>
</dbReference>
<dbReference type="SUPFAM" id="SSF55874">
    <property type="entry name" value="ATPase domain of HSP90 chaperone/DNA topoisomerase II/histidine kinase"/>
    <property type="match status" value="1"/>
</dbReference>
<dbReference type="InterPro" id="IPR001789">
    <property type="entry name" value="Sig_transdc_resp-reg_receiver"/>
</dbReference>
<keyword evidence="14" id="KW-1185">Reference proteome</keyword>
<evidence type="ECO:0000256" key="3">
    <source>
        <dbReference type="ARBA" id="ARBA00022553"/>
    </source>
</evidence>
<evidence type="ECO:0000313" key="14">
    <source>
        <dbReference type="Proteomes" id="UP000545507"/>
    </source>
</evidence>
<evidence type="ECO:0000256" key="10">
    <source>
        <dbReference type="SAM" id="Phobius"/>
    </source>
</evidence>
<dbReference type="GO" id="GO:0000155">
    <property type="term" value="F:phosphorelay sensor kinase activity"/>
    <property type="evidence" value="ECO:0007669"/>
    <property type="project" value="InterPro"/>
</dbReference>
<sequence>MIRIAMKLQHKAWALVLVVVGLCASSAMLGARYFVGDSFKHLEADRAAREGERARRVLNQQLQSLSATARDYAFWSDAVDYVQGKDAGFMSDNFDVENMGYLRIAEVVVFDAQGKVLATVARRGEGELASVLPERVAPLAELAAPVLASSNPKDALQTLRVTDDQLDLVVVAAVHLPGLEGQKPQGAIAMVRRFEERELAGFAEVLMMPTRLSFANPGHDGQDVHVEPVDDTLDELHAVLRDHLGRPVAELVLGLDRRLQQQGEALAWSGMGLAAVAGLLASALLVLLLDHLMLQRLQRLHADLKGITEHGPSASGLVRVQGDDELAQLANGVNGLLLRVRHDAEVQRSAHERQEALQMQLMQSQKTEALGRLTGGIAHDFNNSLAAITGWVRLAVEDLPDTQHPSHEALQQALKATRYADGLMRQLLAFGRQTPPKLRRLHWTNLIEETRQMVGSGLTRDCELVVDYRVDDDEVDADPTQLQQVLVNLLINAADAMQGKGRIELTLDALDLPLSPAQAVPPGAAGLEPGHYLVLTVRDHGAGVAPEHLDRVFEPFFTTKAKGRGTGLGLSVAQGIVVRHHGGLGLRNETDGGACFHLYLPASRRDATVDPVTAPGGGPGLGRQLLFVDDDQLVRHAWSALLERKGWNVTRSRDGEEGWAQFVQTGKRWDVVLTDQSMPRLDGVGLAQRIRATTSPPPIVLMSGHVNEIAPELVTSLFAAVLHKPVDAAELQRVLQDVLAGVGATPAAD</sequence>
<dbReference type="EMBL" id="VYGV01000006">
    <property type="protein sequence ID" value="NWF45467.1"/>
    <property type="molecule type" value="Genomic_DNA"/>
</dbReference>
<dbReference type="AlphaFoldDB" id="A0A7Y8GWN3"/>
<dbReference type="CDD" id="cd00156">
    <property type="entry name" value="REC"/>
    <property type="match status" value="1"/>
</dbReference>
<dbReference type="Gene3D" id="3.40.50.2300">
    <property type="match status" value="1"/>
</dbReference>
<dbReference type="EC" id="2.7.13.3" evidence="2"/>
<keyword evidence="10" id="KW-0472">Membrane</keyword>
<keyword evidence="10" id="KW-1133">Transmembrane helix</keyword>
<feature type="domain" description="Response regulatory" evidence="12">
    <location>
        <begin position="624"/>
        <end position="739"/>
    </location>
</feature>
<feature type="modified residue" description="4-aspartylphosphate" evidence="9">
    <location>
        <position position="675"/>
    </location>
</feature>
<dbReference type="SMART" id="SM00388">
    <property type="entry name" value="HisKA"/>
    <property type="match status" value="1"/>
</dbReference>
<dbReference type="CDD" id="cd00082">
    <property type="entry name" value="HisKA"/>
    <property type="match status" value="1"/>
</dbReference>
<comment type="catalytic activity">
    <reaction evidence="1">
        <text>ATP + protein L-histidine = ADP + protein N-phospho-L-histidine.</text>
        <dbReference type="EC" id="2.7.13.3"/>
    </reaction>
</comment>
<dbReference type="SUPFAM" id="SSF52172">
    <property type="entry name" value="CheY-like"/>
    <property type="match status" value="1"/>
</dbReference>
<dbReference type="Proteomes" id="UP000545507">
    <property type="component" value="Unassembled WGS sequence"/>
</dbReference>
<evidence type="ECO:0000256" key="5">
    <source>
        <dbReference type="ARBA" id="ARBA00022741"/>
    </source>
</evidence>
<keyword evidence="4" id="KW-0808">Transferase</keyword>
<keyword evidence="10" id="KW-0812">Transmembrane</keyword>
<dbReference type="PROSITE" id="PS50110">
    <property type="entry name" value="RESPONSE_REGULATORY"/>
    <property type="match status" value="1"/>
</dbReference>
<accession>A0A7Y8GWN3</accession>
<keyword evidence="6" id="KW-0418">Kinase</keyword>
<dbReference type="InterPro" id="IPR003661">
    <property type="entry name" value="HisK_dim/P_dom"/>
</dbReference>
<feature type="transmembrane region" description="Helical" evidence="10">
    <location>
        <begin position="265"/>
        <end position="289"/>
    </location>
</feature>
<evidence type="ECO:0000256" key="8">
    <source>
        <dbReference type="ARBA" id="ARBA00023012"/>
    </source>
</evidence>
<dbReference type="PANTHER" id="PTHR43065">
    <property type="entry name" value="SENSOR HISTIDINE KINASE"/>
    <property type="match status" value="1"/>
</dbReference>
<evidence type="ECO:0000256" key="9">
    <source>
        <dbReference type="PROSITE-ProRule" id="PRU00169"/>
    </source>
</evidence>
<evidence type="ECO:0000259" key="11">
    <source>
        <dbReference type="PROSITE" id="PS50109"/>
    </source>
</evidence>
<reference evidence="13 14" key="1">
    <citation type="submission" date="2019-09" db="EMBL/GenBank/DDBJ databases">
        <title>Hydrogenophaga aromatica sp. nov., isolated from a para-xylene-degrading enrichment culture.</title>
        <authorList>
            <person name="Tancsics A."/>
            <person name="Banerjee S."/>
        </authorList>
    </citation>
    <scope>NUCLEOTIDE SEQUENCE [LARGE SCALE GENOMIC DNA]</scope>
    <source>
        <strain evidence="13 14">D2P1</strain>
    </source>
</reference>
<dbReference type="Pfam" id="PF02518">
    <property type="entry name" value="HATPase_c"/>
    <property type="match status" value="1"/>
</dbReference>
<keyword evidence="3 9" id="KW-0597">Phosphoprotein</keyword>
<evidence type="ECO:0000256" key="2">
    <source>
        <dbReference type="ARBA" id="ARBA00012438"/>
    </source>
</evidence>
<gene>
    <name evidence="13" type="ORF">F3K02_09435</name>
</gene>
<dbReference type="InterPro" id="IPR036890">
    <property type="entry name" value="HATPase_C_sf"/>
</dbReference>
<dbReference type="InterPro" id="IPR007892">
    <property type="entry name" value="CHASE4"/>
</dbReference>
<dbReference type="InterPro" id="IPR005467">
    <property type="entry name" value="His_kinase_dom"/>
</dbReference>
<evidence type="ECO:0000259" key="12">
    <source>
        <dbReference type="PROSITE" id="PS50110"/>
    </source>
</evidence>
<evidence type="ECO:0000313" key="13">
    <source>
        <dbReference type="EMBL" id="NWF45467.1"/>
    </source>
</evidence>
<dbReference type="SMART" id="SM00448">
    <property type="entry name" value="REC"/>
    <property type="match status" value="1"/>
</dbReference>
<dbReference type="SMART" id="SM00387">
    <property type="entry name" value="HATPase_c"/>
    <property type="match status" value="1"/>
</dbReference>
<evidence type="ECO:0000256" key="6">
    <source>
        <dbReference type="ARBA" id="ARBA00022777"/>
    </source>
</evidence>
<comment type="caution">
    <text evidence="13">The sequence shown here is derived from an EMBL/GenBank/DDBJ whole genome shotgun (WGS) entry which is preliminary data.</text>
</comment>
<dbReference type="Pfam" id="PF05228">
    <property type="entry name" value="CHASE4"/>
    <property type="match status" value="1"/>
</dbReference>
<dbReference type="Gene3D" id="1.10.287.130">
    <property type="match status" value="1"/>
</dbReference>
<feature type="domain" description="Histidine kinase" evidence="11">
    <location>
        <begin position="376"/>
        <end position="604"/>
    </location>
</feature>
<keyword evidence="8" id="KW-0902">Two-component regulatory system</keyword>
<name>A0A7Y8GWN3_9BURK</name>
<protein>
    <recommendedName>
        <fullName evidence="2">histidine kinase</fullName>
        <ecNumber evidence="2">2.7.13.3</ecNumber>
    </recommendedName>
</protein>
<keyword evidence="5" id="KW-0547">Nucleotide-binding</keyword>
<dbReference type="PANTHER" id="PTHR43065:SF46">
    <property type="entry name" value="C4-DICARBOXYLATE TRANSPORT SENSOR PROTEIN DCTB"/>
    <property type="match status" value="1"/>
</dbReference>
<dbReference type="PRINTS" id="PR00344">
    <property type="entry name" value="BCTRLSENSOR"/>
</dbReference>
<dbReference type="InterPro" id="IPR011006">
    <property type="entry name" value="CheY-like_superfamily"/>
</dbReference>
<dbReference type="SUPFAM" id="SSF47384">
    <property type="entry name" value="Homodimeric domain of signal transducing histidine kinase"/>
    <property type="match status" value="1"/>
</dbReference>
<dbReference type="Pfam" id="PF00072">
    <property type="entry name" value="Response_reg"/>
    <property type="match status" value="1"/>
</dbReference>
<evidence type="ECO:0000256" key="7">
    <source>
        <dbReference type="ARBA" id="ARBA00022840"/>
    </source>
</evidence>
<evidence type="ECO:0000256" key="1">
    <source>
        <dbReference type="ARBA" id="ARBA00000085"/>
    </source>
</evidence>
<dbReference type="InterPro" id="IPR004358">
    <property type="entry name" value="Sig_transdc_His_kin-like_C"/>
</dbReference>
<proteinExistence type="predicted"/>